<protein>
    <submittedName>
        <fullName evidence="2">Glutamate/leucine/phenylalanine/valine dehydrogenase</fullName>
    </submittedName>
</protein>
<proteinExistence type="predicted"/>
<dbReference type="GO" id="GO:0005829">
    <property type="term" value="C:cytosol"/>
    <property type="evidence" value="ECO:0007669"/>
    <property type="project" value="TreeGrafter"/>
</dbReference>
<dbReference type="PANTHER" id="PTHR43571:SF1">
    <property type="entry name" value="NADP-SPECIFIC GLUTAMATE DEHYDROGENASE 1-RELATED"/>
    <property type="match status" value="1"/>
</dbReference>
<reference evidence="2 3" key="3">
    <citation type="submission" date="2008-05" db="EMBL/GenBank/DDBJ databases">
        <authorList>
            <person name="Fulton L."/>
            <person name="Clifton S."/>
            <person name="Fulton B."/>
            <person name="Xu J."/>
            <person name="Minx P."/>
            <person name="Pepin K.H."/>
            <person name="Johnson M."/>
            <person name="Thiruvilangam P."/>
            <person name="Bhonagiri V."/>
            <person name="Nash W.E."/>
            <person name="Mardis E.R."/>
            <person name="Wilson R.K."/>
        </authorList>
    </citation>
    <scope>NUCLEOTIDE SEQUENCE [LARGE SCALE GENOMIC DNA]</scope>
    <source>
        <strain evidence="2 3">ATCC 25827</strain>
    </source>
</reference>
<dbReference type="AlphaFoldDB" id="A0AA86YSR5"/>
<dbReference type="Gene3D" id="3.40.50.720">
    <property type="entry name" value="NAD(P)-binding Rossmann-like Domain"/>
    <property type="match status" value="1"/>
</dbReference>
<reference evidence="3" key="1">
    <citation type="submission" date="2008-04" db="EMBL/GenBank/DDBJ databases">
        <title>Draft genome sequence of Providencia stuartii (ATCC 25827).</title>
        <authorList>
            <person name="Sudarsanam P."/>
            <person name="Ley R."/>
            <person name="Guruge J."/>
            <person name="Turnbaugh P.J."/>
            <person name="Mahowald M."/>
            <person name="Liep D."/>
            <person name="Gordon J."/>
        </authorList>
    </citation>
    <scope>NUCLEOTIDE SEQUENCE [LARGE SCALE GENOMIC DNA]</scope>
    <source>
        <strain evidence="3">ATCC 25827</strain>
    </source>
</reference>
<dbReference type="Proteomes" id="UP000004506">
    <property type="component" value="Unassembled WGS sequence"/>
</dbReference>
<reference evidence="3" key="2">
    <citation type="submission" date="2008-04" db="EMBL/GenBank/DDBJ databases">
        <title>Draft genome sequence of Providencia stuartii(ATCC 25827).</title>
        <authorList>
            <person name="Sudarsanam P."/>
            <person name="Ley R."/>
            <person name="Guruge J."/>
            <person name="Turnbaugh P.J."/>
            <person name="Mahowald M."/>
            <person name="Liep D."/>
            <person name="Gordon J."/>
        </authorList>
    </citation>
    <scope>NUCLEOTIDE SEQUENCE [LARGE SCALE GENOMIC DNA]</scope>
    <source>
        <strain evidence="3">ATCC 25827</strain>
    </source>
</reference>
<name>A0AA86YSR5_PROST</name>
<organism evidence="2 3">
    <name type="scientific">Providencia stuartii ATCC 25827</name>
    <dbReference type="NCBI Taxonomy" id="471874"/>
    <lineage>
        <taxon>Bacteria</taxon>
        <taxon>Pseudomonadati</taxon>
        <taxon>Pseudomonadota</taxon>
        <taxon>Gammaproteobacteria</taxon>
        <taxon>Enterobacterales</taxon>
        <taxon>Morganellaceae</taxon>
        <taxon>Providencia</taxon>
    </lineage>
</organism>
<evidence type="ECO:0000259" key="1">
    <source>
        <dbReference type="SMART" id="SM00839"/>
    </source>
</evidence>
<gene>
    <name evidence="2" type="ORF">PROSTU_04248</name>
</gene>
<evidence type="ECO:0000313" key="3">
    <source>
        <dbReference type="Proteomes" id="UP000004506"/>
    </source>
</evidence>
<feature type="domain" description="Glutamate/phenylalanine/leucine/valine/L-tryptophan dehydrogenase C-terminal" evidence="1">
    <location>
        <begin position="1"/>
        <end position="106"/>
    </location>
</feature>
<dbReference type="PANTHER" id="PTHR43571">
    <property type="entry name" value="NADP-SPECIFIC GLUTAMATE DEHYDROGENASE 1-RELATED"/>
    <property type="match status" value="1"/>
</dbReference>
<dbReference type="GO" id="GO:0004354">
    <property type="term" value="F:glutamate dehydrogenase (NADP+) activity"/>
    <property type="evidence" value="ECO:0007669"/>
    <property type="project" value="TreeGrafter"/>
</dbReference>
<dbReference type="GO" id="GO:0006537">
    <property type="term" value="P:glutamate biosynthetic process"/>
    <property type="evidence" value="ECO:0007669"/>
    <property type="project" value="TreeGrafter"/>
</dbReference>
<comment type="caution">
    <text evidence="2">The sequence shown here is derived from an EMBL/GenBank/DDBJ whole genome shotgun (WGS) entry which is preliminary data.</text>
</comment>
<evidence type="ECO:0000313" key="2">
    <source>
        <dbReference type="EMBL" id="EDU57799.1"/>
    </source>
</evidence>
<dbReference type="SMART" id="SM00839">
    <property type="entry name" value="ELFV_dehydrog"/>
    <property type="match status" value="1"/>
</dbReference>
<dbReference type="InterPro" id="IPR006096">
    <property type="entry name" value="Glu/Leu/Phe/Val/Trp_DH_C"/>
</dbReference>
<dbReference type="SUPFAM" id="SSF51735">
    <property type="entry name" value="NAD(P)-binding Rossmann-fold domains"/>
    <property type="match status" value="1"/>
</dbReference>
<dbReference type="EMBL" id="ABJD02000105">
    <property type="protein sequence ID" value="EDU57799.1"/>
    <property type="molecule type" value="Genomic_DNA"/>
</dbReference>
<sequence length="108" mass="11268">MKAVAEGANMPTTIPATELFLEAGVLFAPGKAANAGGVATSGLEMAQNAARMGWKAEKVDARLHHIMLDIHNHCVEFGGEGKQTNYVQGANIAGFVKVADAMFAQGIL</sequence>
<accession>A0AA86YSR5</accession>
<dbReference type="InterPro" id="IPR050724">
    <property type="entry name" value="Glu_Leu_Phe_Val_DH"/>
</dbReference>
<dbReference type="Pfam" id="PF00208">
    <property type="entry name" value="ELFV_dehydrog"/>
    <property type="match status" value="1"/>
</dbReference>
<dbReference type="InterPro" id="IPR036291">
    <property type="entry name" value="NAD(P)-bd_dom_sf"/>
</dbReference>